<keyword evidence="1" id="KW-0175">Coiled coil</keyword>
<evidence type="ECO:0000313" key="4">
    <source>
        <dbReference type="Proteomes" id="UP000494106"/>
    </source>
</evidence>
<protein>
    <recommendedName>
        <fullName evidence="2">FP protein C-terminal domain-containing protein</fullName>
    </recommendedName>
</protein>
<feature type="domain" description="FP protein C-terminal" evidence="2">
    <location>
        <begin position="139"/>
        <end position="187"/>
    </location>
</feature>
<name>A0A8S0ZCA2_ARCPL</name>
<dbReference type="InterPro" id="IPR057251">
    <property type="entry name" value="FP_C"/>
</dbReference>
<evidence type="ECO:0000256" key="1">
    <source>
        <dbReference type="SAM" id="Coils"/>
    </source>
</evidence>
<dbReference type="Pfam" id="PF25298">
    <property type="entry name" value="Baculo_FP_2nd"/>
    <property type="match status" value="1"/>
</dbReference>
<organism evidence="3 4">
    <name type="scientific">Arctia plantaginis</name>
    <name type="common">Wood tiger moth</name>
    <name type="synonym">Phalaena plantaginis</name>
    <dbReference type="NCBI Taxonomy" id="874455"/>
    <lineage>
        <taxon>Eukaryota</taxon>
        <taxon>Metazoa</taxon>
        <taxon>Ecdysozoa</taxon>
        <taxon>Arthropoda</taxon>
        <taxon>Hexapoda</taxon>
        <taxon>Insecta</taxon>
        <taxon>Pterygota</taxon>
        <taxon>Neoptera</taxon>
        <taxon>Endopterygota</taxon>
        <taxon>Lepidoptera</taxon>
        <taxon>Glossata</taxon>
        <taxon>Ditrysia</taxon>
        <taxon>Noctuoidea</taxon>
        <taxon>Erebidae</taxon>
        <taxon>Arctiinae</taxon>
        <taxon>Arctia</taxon>
    </lineage>
</organism>
<gene>
    <name evidence="3" type="ORF">APLA_LOCUS4051</name>
</gene>
<feature type="coiled-coil region" evidence="1">
    <location>
        <begin position="5"/>
        <end position="39"/>
    </location>
</feature>
<dbReference type="OrthoDB" id="7251849at2759"/>
<reference evidence="3 4" key="1">
    <citation type="submission" date="2020-04" db="EMBL/GenBank/DDBJ databases">
        <authorList>
            <person name="Wallbank WR R."/>
            <person name="Pardo Diaz C."/>
            <person name="Kozak K."/>
            <person name="Martin S."/>
            <person name="Jiggins C."/>
            <person name="Moest M."/>
            <person name="Warren A I."/>
            <person name="Byers J.R.P. K."/>
            <person name="Montejo-Kovacevich G."/>
            <person name="Yen C E."/>
        </authorList>
    </citation>
    <scope>NUCLEOTIDE SEQUENCE [LARGE SCALE GENOMIC DNA]</scope>
</reference>
<keyword evidence="4" id="KW-1185">Reference proteome</keyword>
<dbReference type="Proteomes" id="UP000494106">
    <property type="component" value="Unassembled WGS sequence"/>
</dbReference>
<comment type="caution">
    <text evidence="3">The sequence shown here is derived from an EMBL/GenBank/DDBJ whole genome shotgun (WGS) entry which is preliminary data.</text>
</comment>
<dbReference type="EMBL" id="CADEBC010000426">
    <property type="protein sequence ID" value="CAB3229985.1"/>
    <property type="molecule type" value="Genomic_DNA"/>
</dbReference>
<dbReference type="AlphaFoldDB" id="A0A8S0ZCA2"/>
<accession>A0A8S0ZCA2</accession>
<sequence length="193" mass="22096">MRKKVEDLESERKQHLSKMAMLESLVEDTQRNLKASTLEVRNIPFTSKIKSNTDFCKIVVETCKRVNIQRAEIRNVFSVNSKSGTGTVVADFTSIILKNRDILQGVKSFKKQNPNRHLTSVDIGITGQQVPIYISEALTSKGRRLFFLARDVAKTKDFKFCWSSNDKIYLHKDVETSRIEVKDEVQLANLRGM</sequence>
<proteinExistence type="predicted"/>
<evidence type="ECO:0000259" key="2">
    <source>
        <dbReference type="Pfam" id="PF25298"/>
    </source>
</evidence>
<evidence type="ECO:0000313" key="3">
    <source>
        <dbReference type="EMBL" id="CAB3229985.1"/>
    </source>
</evidence>